<feature type="transmembrane region" description="Helical" evidence="5">
    <location>
        <begin position="240"/>
        <end position="263"/>
    </location>
</feature>
<dbReference type="SUPFAM" id="SSF103473">
    <property type="entry name" value="MFS general substrate transporter"/>
    <property type="match status" value="1"/>
</dbReference>
<keyword evidence="8" id="KW-1185">Reference proteome</keyword>
<evidence type="ECO:0000256" key="3">
    <source>
        <dbReference type="ARBA" id="ARBA00022989"/>
    </source>
</evidence>
<dbReference type="EMBL" id="JBHSFN010000011">
    <property type="protein sequence ID" value="MFC4588367.1"/>
    <property type="molecule type" value="Genomic_DNA"/>
</dbReference>
<evidence type="ECO:0000256" key="1">
    <source>
        <dbReference type="ARBA" id="ARBA00004651"/>
    </source>
</evidence>
<feature type="transmembrane region" description="Helical" evidence="5">
    <location>
        <begin position="531"/>
        <end position="550"/>
    </location>
</feature>
<feature type="transmembrane region" description="Helical" evidence="5">
    <location>
        <begin position="59"/>
        <end position="77"/>
    </location>
</feature>
<feature type="transmembrane region" description="Helical" evidence="5">
    <location>
        <begin position="380"/>
        <end position="403"/>
    </location>
</feature>
<feature type="transmembrane region" description="Helical" evidence="5">
    <location>
        <begin position="284"/>
        <end position="313"/>
    </location>
</feature>
<keyword evidence="2 5" id="KW-0812">Transmembrane</keyword>
<dbReference type="CDD" id="cd17321">
    <property type="entry name" value="MFS_MMR_MDR_like"/>
    <property type="match status" value="1"/>
</dbReference>
<proteinExistence type="predicted"/>
<feature type="transmembrane region" description="Helical" evidence="5">
    <location>
        <begin position="114"/>
        <end position="135"/>
    </location>
</feature>
<dbReference type="InterPro" id="IPR036259">
    <property type="entry name" value="MFS_trans_sf"/>
</dbReference>
<evidence type="ECO:0000256" key="2">
    <source>
        <dbReference type="ARBA" id="ARBA00022692"/>
    </source>
</evidence>
<feature type="domain" description="Major facilitator superfamily (MFS) profile" evidence="6">
    <location>
        <begin position="23"/>
        <end position="471"/>
    </location>
</feature>
<protein>
    <submittedName>
        <fullName evidence="7">MFS transporter</fullName>
    </submittedName>
</protein>
<dbReference type="Pfam" id="PF07690">
    <property type="entry name" value="MFS_1"/>
    <property type="match status" value="1"/>
</dbReference>
<dbReference type="RefSeq" id="WP_262846781.1">
    <property type="nucleotide sequence ID" value="NZ_JANZYP010000052.1"/>
</dbReference>
<comment type="subcellular location">
    <subcellularLocation>
        <location evidence="1">Cell membrane</location>
        <topology evidence="1">Multi-pass membrane protein</topology>
    </subcellularLocation>
</comment>
<keyword evidence="4 5" id="KW-0472">Membrane</keyword>
<feature type="transmembrane region" description="Helical" evidence="5">
    <location>
        <begin position="424"/>
        <end position="441"/>
    </location>
</feature>
<name>A0ABV9EIE7_9ACTN</name>
<dbReference type="Proteomes" id="UP001595891">
    <property type="component" value="Unassembled WGS sequence"/>
</dbReference>
<evidence type="ECO:0000313" key="8">
    <source>
        <dbReference type="Proteomes" id="UP001595891"/>
    </source>
</evidence>
<accession>A0ABV9EIE7</accession>
<dbReference type="Gene3D" id="1.20.1250.20">
    <property type="entry name" value="MFS general substrate transporter like domains"/>
    <property type="match status" value="1"/>
</dbReference>
<feature type="transmembrane region" description="Helical" evidence="5">
    <location>
        <begin position="89"/>
        <end position="108"/>
    </location>
</feature>
<keyword evidence="3 5" id="KW-1133">Transmembrane helix</keyword>
<dbReference type="InterPro" id="IPR020846">
    <property type="entry name" value="MFS_dom"/>
</dbReference>
<evidence type="ECO:0000259" key="6">
    <source>
        <dbReference type="PROSITE" id="PS50850"/>
    </source>
</evidence>
<dbReference type="PANTHER" id="PTHR42718">
    <property type="entry name" value="MAJOR FACILITATOR SUPERFAMILY MULTIDRUG TRANSPORTER MFSC"/>
    <property type="match status" value="1"/>
</dbReference>
<evidence type="ECO:0000313" key="7">
    <source>
        <dbReference type="EMBL" id="MFC4588367.1"/>
    </source>
</evidence>
<comment type="caution">
    <text evidence="7">The sequence shown here is derived from an EMBL/GenBank/DDBJ whole genome shotgun (WGS) entry which is preliminary data.</text>
</comment>
<feature type="transmembrane region" description="Helical" evidence="5">
    <location>
        <begin position="349"/>
        <end position="368"/>
    </location>
</feature>
<gene>
    <name evidence="7" type="ORF">ACFO8L_19915</name>
</gene>
<organism evidence="7 8">
    <name type="scientific">Sphaerisporangium corydalis</name>
    <dbReference type="NCBI Taxonomy" id="1441875"/>
    <lineage>
        <taxon>Bacteria</taxon>
        <taxon>Bacillati</taxon>
        <taxon>Actinomycetota</taxon>
        <taxon>Actinomycetes</taxon>
        <taxon>Streptosporangiales</taxon>
        <taxon>Streptosporangiaceae</taxon>
        <taxon>Sphaerisporangium</taxon>
    </lineage>
</organism>
<feature type="transmembrane region" description="Helical" evidence="5">
    <location>
        <begin position="147"/>
        <end position="170"/>
    </location>
</feature>
<dbReference type="PROSITE" id="PS50850">
    <property type="entry name" value="MFS"/>
    <property type="match status" value="1"/>
</dbReference>
<sequence>MTAILEAPPGTGTAPLYRWRWLAFSAVMASSVMDLLDSTVINTAAPAIRADLGGSYASVQWMAAGYTMALAVTLLIGGRLGDMFGRKRMLLIGVGGFTVASMLCAAALSPEMLLLSRVLQGAFGAVMLPQGFGLIRDLFPPAEMQKPYTAFGPIMGLSAVLGPIVGGALIHADLFGTGWRMIFLVNAPIGLFALVIGARFLPVTPPAVRSARLDAVGVVLAAAGTFTLIFPLVQGRELGWPVWILAMLACSVPILGLFAAYQVRRKRSGGVPLIEPAVFTRRPYVSGVLFATVFMGAMGGTMLTLGVFMQVGLGYSPLRASLTTLPWAAGAFIGSGISGALMGKLGRTLLHIGTVGMALGMAALYVVLRTSGTGIGSTDFIVPLLIGGIGMGMIFVPLFDIILGGVADHEVGSASSALQAIQQLGMSLGIAVIGTIFFGLLGTQAGHNFDTAAAPRLRAELTAAGVPAQAQGPIVAGVRACVHDRETEENPDATPPSCAAGSLPTAPAVGAAVTAAGRETHMRDSLGAAETTALVTIALIVLTFGLGFLLPKHARTQTM</sequence>
<evidence type="ECO:0000256" key="5">
    <source>
        <dbReference type="SAM" id="Phobius"/>
    </source>
</evidence>
<evidence type="ECO:0000256" key="4">
    <source>
        <dbReference type="ARBA" id="ARBA00023136"/>
    </source>
</evidence>
<feature type="transmembrane region" description="Helical" evidence="5">
    <location>
        <begin position="182"/>
        <end position="201"/>
    </location>
</feature>
<dbReference type="PANTHER" id="PTHR42718:SF39">
    <property type="entry name" value="ACTINORHODIN TRANSPORTER-RELATED"/>
    <property type="match status" value="1"/>
</dbReference>
<dbReference type="Gene3D" id="1.20.1720.10">
    <property type="entry name" value="Multidrug resistance protein D"/>
    <property type="match status" value="1"/>
</dbReference>
<reference evidence="8" key="1">
    <citation type="journal article" date="2019" name="Int. J. Syst. Evol. Microbiol.">
        <title>The Global Catalogue of Microorganisms (GCM) 10K type strain sequencing project: providing services to taxonomists for standard genome sequencing and annotation.</title>
        <authorList>
            <consortium name="The Broad Institute Genomics Platform"/>
            <consortium name="The Broad Institute Genome Sequencing Center for Infectious Disease"/>
            <person name="Wu L."/>
            <person name="Ma J."/>
        </authorList>
    </citation>
    <scope>NUCLEOTIDE SEQUENCE [LARGE SCALE GENOMIC DNA]</scope>
    <source>
        <strain evidence="8">CCUG 49560</strain>
    </source>
</reference>
<dbReference type="InterPro" id="IPR011701">
    <property type="entry name" value="MFS"/>
</dbReference>
<feature type="transmembrane region" description="Helical" evidence="5">
    <location>
        <begin position="325"/>
        <end position="342"/>
    </location>
</feature>
<feature type="transmembrane region" description="Helical" evidence="5">
    <location>
        <begin position="213"/>
        <end position="234"/>
    </location>
</feature>